<protein>
    <submittedName>
        <fullName evidence="2">Uncharacterized protein</fullName>
    </submittedName>
</protein>
<reference evidence="2 3" key="1">
    <citation type="submission" date="2020-04" db="EMBL/GenBank/DDBJ databases">
        <authorList>
            <person name="Wallbank WR R."/>
            <person name="Pardo Diaz C."/>
            <person name="Kozak K."/>
            <person name="Martin S."/>
            <person name="Jiggins C."/>
            <person name="Moest M."/>
            <person name="Warren A I."/>
            <person name="Byers J.R.P. K."/>
            <person name="Montejo-Kovacevich G."/>
            <person name="Yen C E."/>
        </authorList>
    </citation>
    <scope>NUCLEOTIDE SEQUENCE [LARGE SCALE GENOMIC DNA]</scope>
</reference>
<name>A0A8S1B923_ARCPL</name>
<proteinExistence type="predicted"/>
<comment type="caution">
    <text evidence="2">The sequence shown here is derived from an EMBL/GenBank/DDBJ whole genome shotgun (WGS) entry which is preliminary data.</text>
</comment>
<evidence type="ECO:0000313" key="3">
    <source>
        <dbReference type="Proteomes" id="UP000494106"/>
    </source>
</evidence>
<keyword evidence="3" id="KW-1185">Reference proteome</keyword>
<evidence type="ECO:0000256" key="1">
    <source>
        <dbReference type="SAM" id="SignalP"/>
    </source>
</evidence>
<dbReference type="EMBL" id="CADEBC010000574">
    <property type="protein sequence ID" value="CAB3255361.1"/>
    <property type="molecule type" value="Genomic_DNA"/>
</dbReference>
<gene>
    <name evidence="2" type="ORF">APLA_LOCUS14878</name>
</gene>
<organism evidence="2 3">
    <name type="scientific">Arctia plantaginis</name>
    <name type="common">Wood tiger moth</name>
    <name type="synonym">Phalaena plantaginis</name>
    <dbReference type="NCBI Taxonomy" id="874455"/>
    <lineage>
        <taxon>Eukaryota</taxon>
        <taxon>Metazoa</taxon>
        <taxon>Ecdysozoa</taxon>
        <taxon>Arthropoda</taxon>
        <taxon>Hexapoda</taxon>
        <taxon>Insecta</taxon>
        <taxon>Pterygota</taxon>
        <taxon>Neoptera</taxon>
        <taxon>Endopterygota</taxon>
        <taxon>Lepidoptera</taxon>
        <taxon>Glossata</taxon>
        <taxon>Ditrysia</taxon>
        <taxon>Noctuoidea</taxon>
        <taxon>Erebidae</taxon>
        <taxon>Arctiinae</taxon>
        <taxon>Arctia</taxon>
    </lineage>
</organism>
<feature type="signal peptide" evidence="1">
    <location>
        <begin position="1"/>
        <end position="17"/>
    </location>
</feature>
<feature type="chain" id="PRO_5035782460" evidence="1">
    <location>
        <begin position="18"/>
        <end position="281"/>
    </location>
</feature>
<keyword evidence="1" id="KW-0732">Signal</keyword>
<dbReference type="AlphaFoldDB" id="A0A8S1B923"/>
<dbReference type="Proteomes" id="UP000494106">
    <property type="component" value="Unassembled WGS sequence"/>
</dbReference>
<accession>A0A8S1B923</accession>
<evidence type="ECO:0000313" key="2">
    <source>
        <dbReference type="EMBL" id="CAB3255361.1"/>
    </source>
</evidence>
<dbReference type="OrthoDB" id="7025731at2759"/>
<sequence length="281" mass="31298">MFGVFIAICLSFGLVRGIPTNYVVPLLLPSANINENIITSAKPSNNIQEIETLNKKNAEDLQMSNNHNIIKLSDSEAADIIFQTPVQTSCNQDGVKGVLAIDYDSLNQDKLPMWPDQYPKLAEESNPVYEEQEPVKISMDINMNNYDDDDNELPNPILPLDFLPNNYPTYVQRTIPFLNAGENHDINILRNQNNEIQLPNMRPNRSEDDEYARIIEQLEHDAMLNNIIPTMSFVRGALDYDNAPALEAAIFPTRTSTGCGLPILLGCGPKLSGGVLINSNP</sequence>